<accession>A0A8H5GBX1</accession>
<feature type="compositionally biased region" description="Pro residues" evidence="1">
    <location>
        <begin position="20"/>
        <end position="37"/>
    </location>
</feature>
<dbReference type="OrthoDB" id="2928561at2759"/>
<dbReference type="AlphaFoldDB" id="A0A8H5GBX1"/>
<dbReference type="EMBL" id="JAACJO010000002">
    <property type="protein sequence ID" value="KAF5362098.1"/>
    <property type="molecule type" value="Genomic_DNA"/>
</dbReference>
<comment type="caution">
    <text evidence="2">The sequence shown here is derived from an EMBL/GenBank/DDBJ whole genome shotgun (WGS) entry which is preliminary data.</text>
</comment>
<organism evidence="2 3">
    <name type="scientific">Leucocoprinus leucothites</name>
    <dbReference type="NCBI Taxonomy" id="201217"/>
    <lineage>
        <taxon>Eukaryota</taxon>
        <taxon>Fungi</taxon>
        <taxon>Dikarya</taxon>
        <taxon>Basidiomycota</taxon>
        <taxon>Agaricomycotina</taxon>
        <taxon>Agaricomycetes</taxon>
        <taxon>Agaricomycetidae</taxon>
        <taxon>Agaricales</taxon>
        <taxon>Agaricineae</taxon>
        <taxon>Agaricaceae</taxon>
        <taxon>Leucocoprinus</taxon>
    </lineage>
</organism>
<evidence type="ECO:0000313" key="2">
    <source>
        <dbReference type="EMBL" id="KAF5362098.1"/>
    </source>
</evidence>
<evidence type="ECO:0000313" key="3">
    <source>
        <dbReference type="Proteomes" id="UP000559027"/>
    </source>
</evidence>
<protein>
    <submittedName>
        <fullName evidence="2">Uncharacterized protein</fullName>
    </submittedName>
</protein>
<dbReference type="Proteomes" id="UP000559027">
    <property type="component" value="Unassembled WGS sequence"/>
</dbReference>
<reference evidence="2 3" key="1">
    <citation type="journal article" date="2020" name="ISME J.">
        <title>Uncovering the hidden diversity of litter-decomposition mechanisms in mushroom-forming fungi.</title>
        <authorList>
            <person name="Floudas D."/>
            <person name="Bentzer J."/>
            <person name="Ahren D."/>
            <person name="Johansson T."/>
            <person name="Persson P."/>
            <person name="Tunlid A."/>
        </authorList>
    </citation>
    <scope>NUCLEOTIDE SEQUENCE [LARGE SCALE GENOMIC DNA]</scope>
    <source>
        <strain evidence="2 3">CBS 146.42</strain>
    </source>
</reference>
<proteinExistence type="predicted"/>
<gene>
    <name evidence="2" type="ORF">D9756_002849</name>
</gene>
<sequence length="214" mass="23032">MPLSYYFDRATAPTKSEVPAPLPPQPQHPPLPPPPIPLHLQLHTPALQAASISTTTIPAVPSTIATPFLALPALSPVALSPVPSPPPQHTPEMSRNARHLVFYNPRFKESSPTGLQYLLKYSMPDAFYNSNPHYPPPKCYLGTRMGNIALFITGALGDSDQEEPILRKLGLFGVGKSAVARSCAEALAPTKNSLPPSSFPARMQTATILNACLR</sequence>
<name>A0A8H5GBX1_9AGAR</name>
<feature type="region of interest" description="Disordered" evidence="1">
    <location>
        <begin position="14"/>
        <end position="37"/>
    </location>
</feature>
<keyword evidence="3" id="KW-1185">Reference proteome</keyword>
<evidence type="ECO:0000256" key="1">
    <source>
        <dbReference type="SAM" id="MobiDB-lite"/>
    </source>
</evidence>